<keyword evidence="1" id="KW-0092">Biotin</keyword>
<organism evidence="3 4">
    <name type="scientific">Clostridium amylolyticum</name>
    <dbReference type="NCBI Taxonomy" id="1121298"/>
    <lineage>
        <taxon>Bacteria</taxon>
        <taxon>Bacillati</taxon>
        <taxon>Bacillota</taxon>
        <taxon>Clostridia</taxon>
        <taxon>Eubacteriales</taxon>
        <taxon>Clostridiaceae</taxon>
        <taxon>Clostridium</taxon>
    </lineage>
</organism>
<dbReference type="EMBL" id="FQZO01000007">
    <property type="protein sequence ID" value="SHJ70274.1"/>
    <property type="molecule type" value="Genomic_DNA"/>
</dbReference>
<dbReference type="AlphaFoldDB" id="A0A1M6LGC6"/>
<protein>
    <submittedName>
        <fullName evidence="3">Biotin-requiring enzyme</fullName>
    </submittedName>
</protein>
<evidence type="ECO:0000313" key="3">
    <source>
        <dbReference type="EMBL" id="SHJ70274.1"/>
    </source>
</evidence>
<dbReference type="InterPro" id="IPR011053">
    <property type="entry name" value="Single_hybrid_motif"/>
</dbReference>
<dbReference type="PANTHER" id="PTHR45266:SF3">
    <property type="entry name" value="OXALOACETATE DECARBOXYLASE ALPHA CHAIN"/>
    <property type="match status" value="1"/>
</dbReference>
<feature type="domain" description="Lipoyl-binding" evidence="2">
    <location>
        <begin position="70"/>
        <end position="141"/>
    </location>
</feature>
<evidence type="ECO:0000313" key="4">
    <source>
        <dbReference type="Proteomes" id="UP000184080"/>
    </source>
</evidence>
<gene>
    <name evidence="3" type="ORF">SAMN05444401_3628</name>
</gene>
<dbReference type="InterPro" id="IPR001882">
    <property type="entry name" value="Biotin_BS"/>
</dbReference>
<dbReference type="SUPFAM" id="SSF111369">
    <property type="entry name" value="HlyD-like secretion proteins"/>
    <property type="match status" value="1"/>
</dbReference>
<dbReference type="OrthoDB" id="9812676at2"/>
<dbReference type="PANTHER" id="PTHR45266">
    <property type="entry name" value="OXALOACETATE DECARBOXYLASE ALPHA CHAIN"/>
    <property type="match status" value="1"/>
</dbReference>
<reference evidence="3 4" key="1">
    <citation type="submission" date="2016-11" db="EMBL/GenBank/DDBJ databases">
        <authorList>
            <person name="Jaros S."/>
            <person name="Januszkiewicz K."/>
            <person name="Wedrychowicz H."/>
        </authorList>
    </citation>
    <scope>NUCLEOTIDE SEQUENCE [LARGE SCALE GENOMIC DNA]</scope>
    <source>
        <strain evidence="3 4">DSM 21864</strain>
    </source>
</reference>
<dbReference type="RefSeq" id="WP_073010015.1">
    <property type="nucleotide sequence ID" value="NZ_FQZO01000007.1"/>
</dbReference>
<dbReference type="PROSITE" id="PS00188">
    <property type="entry name" value="BIOTIN"/>
    <property type="match status" value="1"/>
</dbReference>
<evidence type="ECO:0000259" key="2">
    <source>
        <dbReference type="PROSITE" id="PS50968"/>
    </source>
</evidence>
<accession>A0A1M6LGC6</accession>
<dbReference type="Proteomes" id="UP000184080">
    <property type="component" value="Unassembled WGS sequence"/>
</dbReference>
<dbReference type="STRING" id="1121298.SAMN05444401_3628"/>
<dbReference type="Gene3D" id="2.40.50.100">
    <property type="match status" value="1"/>
</dbReference>
<dbReference type="PROSITE" id="PS50968">
    <property type="entry name" value="BIOTINYL_LIPOYL"/>
    <property type="match status" value="1"/>
</dbReference>
<dbReference type="Pfam" id="PF00364">
    <property type="entry name" value="Biotin_lipoyl"/>
    <property type="match status" value="1"/>
</dbReference>
<sequence>MKRYYVTVNGNRYEVEVEEVRGEFPPAAITSEKAVHKEHMEEFKEVAETTAKAPVMEEPKAEAKKAALEVKGEKITCPMPGTIFNIAVNEGQQVKKGDVILVLEAMKMENEIMSPKDGKVAEIAVAKGQQMNTGDLLAIIE</sequence>
<dbReference type="InterPro" id="IPR050709">
    <property type="entry name" value="Biotin_Carboxyl_Carrier/Decarb"/>
</dbReference>
<proteinExistence type="predicted"/>
<keyword evidence="4" id="KW-1185">Reference proteome</keyword>
<name>A0A1M6LGC6_9CLOT</name>
<evidence type="ECO:0000256" key="1">
    <source>
        <dbReference type="ARBA" id="ARBA00023267"/>
    </source>
</evidence>
<dbReference type="InterPro" id="IPR000089">
    <property type="entry name" value="Biotin_lipoyl"/>
</dbReference>
<dbReference type="SUPFAM" id="SSF51230">
    <property type="entry name" value="Single hybrid motif"/>
    <property type="match status" value="1"/>
</dbReference>
<dbReference type="FunFam" id="2.40.50.100:FF:000003">
    <property type="entry name" value="Acetyl-CoA carboxylase biotin carboxyl carrier protein"/>
    <property type="match status" value="1"/>
</dbReference>
<dbReference type="CDD" id="cd06850">
    <property type="entry name" value="biotinyl_domain"/>
    <property type="match status" value="1"/>
</dbReference>